<dbReference type="AlphaFoldDB" id="A0A1S0UE63"/>
<feature type="domain" description="Tyrosinase copper-binding" evidence="2">
    <location>
        <begin position="293"/>
        <end position="304"/>
    </location>
</feature>
<dbReference type="SUPFAM" id="SSF48056">
    <property type="entry name" value="Di-copper centre-containing domain"/>
    <property type="match status" value="1"/>
</dbReference>
<dbReference type="Pfam" id="PF00264">
    <property type="entry name" value="Tyrosinase"/>
    <property type="match status" value="1"/>
</dbReference>
<name>A0A1S0UE63_LOALO</name>
<dbReference type="CTD" id="9945257"/>
<dbReference type="GeneID" id="9945257"/>
<dbReference type="InterPro" id="IPR050316">
    <property type="entry name" value="Tyrosinase/Hemocyanin"/>
</dbReference>
<dbReference type="PANTHER" id="PTHR11474">
    <property type="entry name" value="TYROSINASE FAMILY MEMBER"/>
    <property type="match status" value="1"/>
</dbReference>
<dbReference type="GO" id="GO:0016491">
    <property type="term" value="F:oxidoreductase activity"/>
    <property type="evidence" value="ECO:0007669"/>
    <property type="project" value="InterPro"/>
</dbReference>
<organism evidence="3">
    <name type="scientific">Loa loa</name>
    <name type="common">Eye worm</name>
    <name type="synonym">Filaria loa</name>
    <dbReference type="NCBI Taxonomy" id="7209"/>
    <lineage>
        <taxon>Eukaryota</taxon>
        <taxon>Metazoa</taxon>
        <taxon>Ecdysozoa</taxon>
        <taxon>Nematoda</taxon>
        <taxon>Chromadorea</taxon>
        <taxon>Rhabditida</taxon>
        <taxon>Spirurina</taxon>
        <taxon>Spiruromorpha</taxon>
        <taxon>Filarioidea</taxon>
        <taxon>Onchocercidae</taxon>
        <taxon>Loa</taxon>
    </lineage>
</organism>
<accession>A0A1S0UE63</accession>
<dbReference type="InterPro" id="IPR002227">
    <property type="entry name" value="Tyrosinase_Cu-bd"/>
</dbReference>
<evidence type="ECO:0000259" key="2">
    <source>
        <dbReference type="PROSITE" id="PS00498"/>
    </source>
</evidence>
<dbReference type="PROSITE" id="PS00498">
    <property type="entry name" value="TYROSINASE_2"/>
    <property type="match status" value="1"/>
</dbReference>
<sequence>MELFPYIATYLFTAVTFGQQLQFLQNCDEAPTPEAQRVCRMLQQMAHKSRRQSATNQRLPPTPPHFLQPAPLDPYARGQIASHPYDCMTITCLCPFFQGSIGPQNQCILPDGQLLTMAYRKEYRMLSEDERLRFFNAITMLKRSGEYDRMSFEHQMVGQGSGAHSGPGFLPWHREFLKRSLFAGSKRFHFFSPYFIGETDQFGNVVTGPFAYWNTIDGRTAIIRALGEKGKLFTEYDIAEILSQVSVEQIMAYTAPLDGCPYPPAYSAIEFTHSFVHLWVGGHMEPPEQSSNDPVFYGLHSFVDLIWELWRQNRQSHWARENQYSQDIEQCADPQHFSYAMMRPFNLINRDGLSNLYTEQMYRFAPRPGCNFEIPTCGSPYLFCDTRVTPHCVSKIKLGGLCTGFEGLDACFNSICVAGRCIPGVTPAVIF</sequence>
<dbReference type="GO" id="GO:0046872">
    <property type="term" value="F:metal ion binding"/>
    <property type="evidence" value="ECO:0007669"/>
    <property type="project" value="UniProtKB-KW"/>
</dbReference>
<gene>
    <name evidence="3" type="ORF">LOAG_18732</name>
</gene>
<dbReference type="PRINTS" id="PR00092">
    <property type="entry name" value="TYROSINASE"/>
</dbReference>
<dbReference type="OMA" id="FTEYDIA"/>
<evidence type="ECO:0000256" key="1">
    <source>
        <dbReference type="ARBA" id="ARBA00022723"/>
    </source>
</evidence>
<dbReference type="InParanoid" id="A0A1S0UE63"/>
<dbReference type="KEGG" id="loa:LOAG_18732"/>
<dbReference type="OrthoDB" id="6132182at2759"/>
<dbReference type="InterPro" id="IPR008922">
    <property type="entry name" value="Di-copper_centre_dom_sf"/>
</dbReference>
<dbReference type="PANTHER" id="PTHR11474:SF84">
    <property type="entry name" value="SHKT DOMAIN-CONTAINING PROTEIN"/>
    <property type="match status" value="1"/>
</dbReference>
<evidence type="ECO:0000313" key="3">
    <source>
        <dbReference type="EMBL" id="EJD73879.1"/>
    </source>
</evidence>
<reference evidence="3" key="1">
    <citation type="submission" date="2012-04" db="EMBL/GenBank/DDBJ databases">
        <title>The Genome Sequence of Loa loa.</title>
        <authorList>
            <consortium name="The Broad Institute Genome Sequencing Platform"/>
            <consortium name="Broad Institute Genome Sequencing Center for Infectious Disease"/>
            <person name="Nutman T.B."/>
            <person name="Fink D.L."/>
            <person name="Russ C."/>
            <person name="Young S."/>
            <person name="Zeng Q."/>
            <person name="Gargeya S."/>
            <person name="Alvarado L."/>
            <person name="Berlin A."/>
            <person name="Chapman S.B."/>
            <person name="Chen Z."/>
            <person name="Freedman E."/>
            <person name="Gellesch M."/>
            <person name="Goldberg J."/>
            <person name="Griggs A."/>
            <person name="Gujja S."/>
            <person name="Heilman E.R."/>
            <person name="Heiman D."/>
            <person name="Howarth C."/>
            <person name="Mehta T."/>
            <person name="Neiman D."/>
            <person name="Pearson M."/>
            <person name="Roberts A."/>
            <person name="Saif S."/>
            <person name="Shea T."/>
            <person name="Shenoy N."/>
            <person name="Sisk P."/>
            <person name="Stolte C."/>
            <person name="Sykes S."/>
            <person name="White J."/>
            <person name="Yandava C."/>
            <person name="Haas B."/>
            <person name="Henn M.R."/>
            <person name="Nusbaum C."/>
            <person name="Birren B."/>
        </authorList>
    </citation>
    <scope>NUCLEOTIDE SEQUENCE [LARGE SCALE GENOMIC DNA]</scope>
</reference>
<dbReference type="EMBL" id="JH712537">
    <property type="protein sequence ID" value="EJD73879.1"/>
    <property type="molecule type" value="Genomic_DNA"/>
</dbReference>
<dbReference type="Gene3D" id="1.10.1280.10">
    <property type="entry name" value="Di-copper center containing domain from catechol oxidase"/>
    <property type="match status" value="2"/>
</dbReference>
<dbReference type="RefSeq" id="XP_020304825.1">
    <property type="nucleotide sequence ID" value="XM_020451395.1"/>
</dbReference>
<proteinExistence type="predicted"/>
<keyword evidence="1" id="KW-0479">Metal-binding</keyword>
<protein>
    <submittedName>
        <fullName evidence="3">ShTK domain-containing protein</fullName>
    </submittedName>
</protein>